<reference evidence="1 2" key="1">
    <citation type="submission" date="2013-11" db="EMBL/GenBank/DDBJ databases">
        <title>Metagenomic analysis of a methanogenic consortium involved in long chain n-alkane degradation.</title>
        <authorList>
            <person name="Davidova I.A."/>
            <person name="Callaghan A.V."/>
            <person name="Wawrik B."/>
            <person name="Pruitt S."/>
            <person name="Marks C."/>
            <person name="Duncan K.E."/>
            <person name="Suflita J.M."/>
        </authorList>
    </citation>
    <scope>NUCLEOTIDE SEQUENCE [LARGE SCALE GENOMIC DNA]</scope>
    <source>
        <strain evidence="1 2">SPR</strain>
    </source>
</reference>
<organism evidence="1 2">
    <name type="scientific">Dethiosulfatarculus sandiegensis</name>
    <dbReference type="NCBI Taxonomy" id="1429043"/>
    <lineage>
        <taxon>Bacteria</taxon>
        <taxon>Pseudomonadati</taxon>
        <taxon>Thermodesulfobacteriota</taxon>
        <taxon>Desulfarculia</taxon>
        <taxon>Desulfarculales</taxon>
        <taxon>Desulfarculaceae</taxon>
        <taxon>Dethiosulfatarculus</taxon>
    </lineage>
</organism>
<comment type="caution">
    <text evidence="1">The sequence shown here is derived from an EMBL/GenBank/DDBJ whole genome shotgun (WGS) entry which is preliminary data.</text>
</comment>
<sequence>MDRKIFEMNLSVNATSLYLLLTSLIQSGADLTDEVIASLWNGHQDELTEAQDELEKYKVVKSPKEGWWQVLPATSWQKP</sequence>
<gene>
    <name evidence="1" type="ORF">X474_24265</name>
</gene>
<dbReference type="Proteomes" id="UP000032233">
    <property type="component" value="Unassembled WGS sequence"/>
</dbReference>
<proteinExistence type="predicted"/>
<name>A0A0D2J792_9BACT</name>
<dbReference type="InParanoid" id="A0A0D2J792"/>
<protein>
    <submittedName>
        <fullName evidence="1">Uncharacterized protein</fullName>
    </submittedName>
</protein>
<dbReference type="STRING" id="1429043.X474_24265"/>
<evidence type="ECO:0000313" key="1">
    <source>
        <dbReference type="EMBL" id="KIX11551.1"/>
    </source>
</evidence>
<dbReference type="OrthoDB" id="5472103at2"/>
<dbReference type="AlphaFoldDB" id="A0A0D2J792"/>
<dbReference type="EMBL" id="AZAC01000056">
    <property type="protein sequence ID" value="KIX11551.1"/>
    <property type="molecule type" value="Genomic_DNA"/>
</dbReference>
<evidence type="ECO:0000313" key="2">
    <source>
        <dbReference type="Proteomes" id="UP000032233"/>
    </source>
</evidence>
<dbReference type="RefSeq" id="WP_044351978.1">
    <property type="nucleotide sequence ID" value="NZ_AZAC01000056.1"/>
</dbReference>
<keyword evidence="2" id="KW-1185">Reference proteome</keyword>
<accession>A0A0D2J792</accession>